<organism evidence="3 4">
    <name type="scientific">Skermanella aerolata</name>
    <dbReference type="NCBI Taxonomy" id="393310"/>
    <lineage>
        <taxon>Bacteria</taxon>
        <taxon>Pseudomonadati</taxon>
        <taxon>Pseudomonadota</taxon>
        <taxon>Alphaproteobacteria</taxon>
        <taxon>Rhodospirillales</taxon>
        <taxon>Azospirillaceae</taxon>
        <taxon>Skermanella</taxon>
    </lineage>
</organism>
<dbReference type="InterPro" id="IPR011006">
    <property type="entry name" value="CheY-like_superfamily"/>
</dbReference>
<accession>A0A512DWE7</accession>
<gene>
    <name evidence="3" type="ORF">SAE02_49460</name>
</gene>
<dbReference type="SMART" id="SM00448">
    <property type="entry name" value="REC"/>
    <property type="match status" value="1"/>
</dbReference>
<dbReference type="InterPro" id="IPR001789">
    <property type="entry name" value="Sig_transdc_resp-reg_receiver"/>
</dbReference>
<keyword evidence="1" id="KW-0597">Phosphoprotein</keyword>
<evidence type="ECO:0000256" key="1">
    <source>
        <dbReference type="PROSITE-ProRule" id="PRU00169"/>
    </source>
</evidence>
<dbReference type="RefSeq" id="WP_169789325.1">
    <property type="nucleotide sequence ID" value="NZ_BJYZ01000023.1"/>
</dbReference>
<dbReference type="PROSITE" id="PS50110">
    <property type="entry name" value="RESPONSE_REGULATORY"/>
    <property type="match status" value="1"/>
</dbReference>
<proteinExistence type="predicted"/>
<dbReference type="AlphaFoldDB" id="A0A512DWE7"/>
<protein>
    <submittedName>
        <fullName evidence="3">Response regulator</fullName>
    </submittedName>
</protein>
<name>A0A512DWE7_9PROT</name>
<dbReference type="GO" id="GO:0000160">
    <property type="term" value="P:phosphorelay signal transduction system"/>
    <property type="evidence" value="ECO:0007669"/>
    <property type="project" value="InterPro"/>
</dbReference>
<evidence type="ECO:0000313" key="3">
    <source>
        <dbReference type="EMBL" id="GEO40798.1"/>
    </source>
</evidence>
<reference evidence="3 4" key="1">
    <citation type="submission" date="2019-07" db="EMBL/GenBank/DDBJ databases">
        <title>Whole genome shotgun sequence of Skermanella aerolata NBRC 106429.</title>
        <authorList>
            <person name="Hosoyama A."/>
            <person name="Uohara A."/>
            <person name="Ohji S."/>
            <person name="Ichikawa N."/>
        </authorList>
    </citation>
    <scope>NUCLEOTIDE SEQUENCE [LARGE SCALE GENOMIC DNA]</scope>
    <source>
        <strain evidence="3 4">NBRC 106429</strain>
    </source>
</reference>
<feature type="modified residue" description="4-aspartylphosphate" evidence="1">
    <location>
        <position position="65"/>
    </location>
</feature>
<evidence type="ECO:0000259" key="2">
    <source>
        <dbReference type="PROSITE" id="PS50110"/>
    </source>
</evidence>
<comment type="caution">
    <text evidence="3">The sequence shown here is derived from an EMBL/GenBank/DDBJ whole genome shotgun (WGS) entry which is preliminary data.</text>
</comment>
<feature type="domain" description="Response regulatory" evidence="2">
    <location>
        <begin position="15"/>
        <end position="125"/>
    </location>
</feature>
<sequence>MTEGAAEPKSLEALRILVVEDEMLVAMELGEILQGFGCFVIGPASRIRHALRLAGEAEIDAAVLDVNVAGEKVFPVAEVLTRRGVPFVFATGYGAAGIDGVFPDSPILQKPYAEAALAAALTDALSRPAA</sequence>
<dbReference type="SUPFAM" id="SSF52172">
    <property type="entry name" value="CheY-like"/>
    <property type="match status" value="1"/>
</dbReference>
<keyword evidence="4" id="KW-1185">Reference proteome</keyword>
<evidence type="ECO:0000313" key="4">
    <source>
        <dbReference type="Proteomes" id="UP000321523"/>
    </source>
</evidence>
<dbReference type="Proteomes" id="UP000321523">
    <property type="component" value="Unassembled WGS sequence"/>
</dbReference>
<dbReference type="Gene3D" id="3.40.50.2300">
    <property type="match status" value="1"/>
</dbReference>
<dbReference type="EMBL" id="BJYZ01000023">
    <property type="protein sequence ID" value="GEO40798.1"/>
    <property type="molecule type" value="Genomic_DNA"/>
</dbReference>